<dbReference type="InterPro" id="IPR051604">
    <property type="entry name" value="Ergot_Alk_Oxidoreductase"/>
</dbReference>
<sequence length="291" mass="30857">MFLVSGITGKVGGAAARRLLEEGHRVRALVREPLKAAEWSRKGVDVRKGDFNDVAAVAEAMEGVEGAFLMLPPVLAPGADFTEAKAMSASLCEALRRAPPQRVVVLSSFGSQQGRGLGLITATHLLEEALDGLPLPTAYIRAGSFLDNYVYGLGRVASTGYLDSFFAPTSRSVPMVGTTDIGNQVARLLSGNWSGRRIVELGTRFSPDDIARAMSEVLGRPVLARPIPRDAWAASMGAMGMAPGTTGAYEEMLDSINSGWIDFGVPGTEHVDVTMTPAQVFAQAQRARVAP</sequence>
<dbReference type="InterPro" id="IPR036291">
    <property type="entry name" value="NAD(P)-bd_dom_sf"/>
</dbReference>
<dbReference type="Gene3D" id="3.40.50.720">
    <property type="entry name" value="NAD(P)-binding Rossmann-like Domain"/>
    <property type="match status" value="1"/>
</dbReference>
<dbReference type="Pfam" id="PF05368">
    <property type="entry name" value="NmrA"/>
    <property type="match status" value="1"/>
</dbReference>
<dbReference type="PANTHER" id="PTHR43162">
    <property type="match status" value="1"/>
</dbReference>
<keyword evidence="3" id="KW-1185">Reference proteome</keyword>
<evidence type="ECO:0000259" key="1">
    <source>
        <dbReference type="Pfam" id="PF05368"/>
    </source>
</evidence>
<dbReference type="InterPro" id="IPR008030">
    <property type="entry name" value="NmrA-like"/>
</dbReference>
<evidence type="ECO:0000313" key="2">
    <source>
        <dbReference type="EMBL" id="QSQ21552.1"/>
    </source>
</evidence>
<dbReference type="EMBL" id="CP071090">
    <property type="protein sequence ID" value="QSQ21552.1"/>
    <property type="molecule type" value="Genomic_DNA"/>
</dbReference>
<gene>
    <name evidence="2" type="ORF">JY651_41310</name>
</gene>
<feature type="domain" description="NmrA-like" evidence="1">
    <location>
        <begin position="3"/>
        <end position="231"/>
    </location>
</feature>
<reference evidence="2 3" key="1">
    <citation type="submission" date="2021-02" db="EMBL/GenBank/DDBJ databases">
        <title>De Novo genome assembly of isolated myxobacteria.</title>
        <authorList>
            <person name="Stevens D.C."/>
        </authorList>
    </citation>
    <scope>NUCLEOTIDE SEQUENCE [LARGE SCALE GENOMIC DNA]</scope>
    <source>
        <strain evidence="3">SCPEA02</strain>
    </source>
</reference>
<organism evidence="2 3">
    <name type="scientific">Pyxidicoccus parkwayensis</name>
    <dbReference type="NCBI Taxonomy" id="2813578"/>
    <lineage>
        <taxon>Bacteria</taxon>
        <taxon>Pseudomonadati</taxon>
        <taxon>Myxococcota</taxon>
        <taxon>Myxococcia</taxon>
        <taxon>Myxococcales</taxon>
        <taxon>Cystobacterineae</taxon>
        <taxon>Myxococcaceae</taxon>
        <taxon>Pyxidicoccus</taxon>
    </lineage>
</organism>
<accession>A0ABX7NRP5</accession>
<dbReference type="SUPFAM" id="SSF51735">
    <property type="entry name" value="NAD(P)-binding Rossmann-fold domains"/>
    <property type="match status" value="1"/>
</dbReference>
<name>A0ABX7NRP5_9BACT</name>
<dbReference type="RefSeq" id="WP_206723129.1">
    <property type="nucleotide sequence ID" value="NZ_CP071090.1"/>
</dbReference>
<dbReference type="Gene3D" id="3.90.25.10">
    <property type="entry name" value="UDP-galactose 4-epimerase, domain 1"/>
    <property type="match status" value="1"/>
</dbReference>
<evidence type="ECO:0000313" key="3">
    <source>
        <dbReference type="Proteomes" id="UP000662747"/>
    </source>
</evidence>
<dbReference type="Proteomes" id="UP000662747">
    <property type="component" value="Chromosome"/>
</dbReference>
<protein>
    <submittedName>
        <fullName evidence="2">NAD(P)H-binding protein</fullName>
    </submittedName>
</protein>
<proteinExistence type="predicted"/>
<dbReference type="PANTHER" id="PTHR43162:SF1">
    <property type="entry name" value="PRESTALK A DIFFERENTIATION PROTEIN A"/>
    <property type="match status" value="1"/>
</dbReference>